<sequence length="98" mass="10351">MRLAIETLQQAGSATCVASSGSHARMTLTLGLIGLRALFEGRIYPAEDVHRGKPAPDLFRLAADRMGRAAVQASSSRTALAGFRQRCPLHCAASGTRA</sequence>
<accession>A0AAU7JUB5</accession>
<organism evidence="1">
    <name type="scientific">Pedococcus sp. KACC 23699</name>
    <dbReference type="NCBI Taxonomy" id="3149228"/>
    <lineage>
        <taxon>Bacteria</taxon>
        <taxon>Bacillati</taxon>
        <taxon>Actinomycetota</taxon>
        <taxon>Actinomycetes</taxon>
        <taxon>Micrococcales</taxon>
        <taxon>Intrasporangiaceae</taxon>
        <taxon>Pedococcus</taxon>
    </lineage>
</organism>
<name>A0AAU7JUB5_9MICO</name>
<dbReference type="GO" id="GO:0016787">
    <property type="term" value="F:hydrolase activity"/>
    <property type="evidence" value="ECO:0007669"/>
    <property type="project" value="UniProtKB-KW"/>
</dbReference>
<dbReference type="Pfam" id="PF00702">
    <property type="entry name" value="Hydrolase"/>
    <property type="match status" value="1"/>
</dbReference>
<dbReference type="EMBL" id="CP157483">
    <property type="protein sequence ID" value="XBO43760.1"/>
    <property type="molecule type" value="Genomic_DNA"/>
</dbReference>
<reference evidence="1" key="1">
    <citation type="submission" date="2024-05" db="EMBL/GenBank/DDBJ databases">
        <authorList>
            <person name="Kim S."/>
            <person name="Heo J."/>
            <person name="Choi H."/>
            <person name="Choi Y."/>
            <person name="Kwon S.-W."/>
            <person name="Kim Y."/>
        </authorList>
    </citation>
    <scope>NUCLEOTIDE SEQUENCE</scope>
    <source>
        <strain evidence="1">KACC 23699</strain>
    </source>
</reference>
<gene>
    <name evidence="1" type="ORF">ABEG17_00050</name>
</gene>
<keyword evidence="1" id="KW-0378">Hydrolase</keyword>
<evidence type="ECO:0000313" key="1">
    <source>
        <dbReference type="EMBL" id="XBO43760.1"/>
    </source>
</evidence>
<dbReference type="AlphaFoldDB" id="A0AAU7JUB5"/>
<proteinExistence type="predicted"/>
<dbReference type="SUPFAM" id="SSF56784">
    <property type="entry name" value="HAD-like"/>
    <property type="match status" value="1"/>
</dbReference>
<protein>
    <submittedName>
        <fullName evidence="1">HAD family hydrolase</fullName>
    </submittedName>
</protein>
<dbReference type="Gene3D" id="3.40.50.1000">
    <property type="entry name" value="HAD superfamily/HAD-like"/>
    <property type="match status" value="1"/>
</dbReference>
<dbReference type="InterPro" id="IPR036412">
    <property type="entry name" value="HAD-like_sf"/>
</dbReference>
<dbReference type="InterPro" id="IPR023214">
    <property type="entry name" value="HAD_sf"/>
</dbReference>